<dbReference type="Gene3D" id="2.130.10.30">
    <property type="entry name" value="Regulator of chromosome condensation 1/beta-lactamase-inhibitor protein II"/>
    <property type="match status" value="1"/>
</dbReference>
<sequence length="171" mass="18639">MQVSRLSNVTAAAADYAESFAITSDGQLWVWGNNREGQLGLGAATDIETVPVKVTALSEFRVKGINANEWHVVAYTEDGSLWAWGRNNDYGQLGNGSLLPSAAPVRVTIGPPEYQATAVRLGSLHRLAQLADGQLALWGNNWYGQLGDKRSIDPKPMNLYYVASWSLGCWK</sequence>
<dbReference type="RefSeq" id="WP_166271926.1">
    <property type="nucleotide sequence ID" value="NZ_CP048029.1"/>
</dbReference>
<gene>
    <name evidence="2" type="ORF">GWK36_13680</name>
</gene>
<dbReference type="InterPro" id="IPR009091">
    <property type="entry name" value="RCC1/BLIP-II"/>
</dbReference>
<dbReference type="Proteomes" id="UP000502699">
    <property type="component" value="Chromosome"/>
</dbReference>
<accession>A0A6G7VFJ7</accession>
<dbReference type="SUPFAM" id="SSF50985">
    <property type="entry name" value="RCC1/BLIP-II"/>
    <property type="match status" value="1"/>
</dbReference>
<evidence type="ECO:0000256" key="1">
    <source>
        <dbReference type="ARBA" id="ARBA00022737"/>
    </source>
</evidence>
<proteinExistence type="predicted"/>
<dbReference type="PROSITE" id="PS50012">
    <property type="entry name" value="RCC1_3"/>
    <property type="match status" value="2"/>
</dbReference>
<keyword evidence="1" id="KW-0677">Repeat</keyword>
<protein>
    <submittedName>
        <fullName evidence="2">Uncharacterized protein</fullName>
    </submittedName>
</protein>
<reference evidence="3" key="1">
    <citation type="submission" date="2020-01" db="EMBL/GenBank/DDBJ databases">
        <title>Caldichromatium gen. nov., sp. nov., a thermophilic purple sulfur bacterium member of the family Chromatiaceae isolated from Nakabusa hot spring, Japan.</title>
        <authorList>
            <person name="Saini M.K."/>
            <person name="Hanada S."/>
            <person name="Tank M."/>
        </authorList>
    </citation>
    <scope>NUCLEOTIDE SEQUENCE [LARGE SCALE GENOMIC DNA]</scope>
    <source>
        <strain evidence="3">No.7</strain>
    </source>
</reference>
<dbReference type="KEGG" id="cjap:GWK36_13680"/>
<dbReference type="PANTHER" id="PTHR22870">
    <property type="entry name" value="REGULATOR OF CHROMOSOME CONDENSATION"/>
    <property type="match status" value="1"/>
</dbReference>
<dbReference type="InterPro" id="IPR051210">
    <property type="entry name" value="Ub_ligase/GEF_domain"/>
</dbReference>
<keyword evidence="3" id="KW-1185">Reference proteome</keyword>
<organism evidence="2 3">
    <name type="scientific">Caldichromatium japonicum</name>
    <dbReference type="NCBI Taxonomy" id="2699430"/>
    <lineage>
        <taxon>Bacteria</taxon>
        <taxon>Pseudomonadati</taxon>
        <taxon>Pseudomonadota</taxon>
        <taxon>Gammaproteobacteria</taxon>
        <taxon>Chromatiales</taxon>
        <taxon>Chromatiaceae</taxon>
        <taxon>Caldichromatium</taxon>
    </lineage>
</organism>
<dbReference type="Pfam" id="PF00415">
    <property type="entry name" value="RCC1"/>
    <property type="match status" value="2"/>
</dbReference>
<evidence type="ECO:0000313" key="2">
    <source>
        <dbReference type="EMBL" id="QIK38853.1"/>
    </source>
</evidence>
<dbReference type="AlphaFoldDB" id="A0A6G7VFJ7"/>
<dbReference type="PANTHER" id="PTHR22870:SF408">
    <property type="entry name" value="OS09G0560450 PROTEIN"/>
    <property type="match status" value="1"/>
</dbReference>
<dbReference type="InterPro" id="IPR000408">
    <property type="entry name" value="Reg_chr_condens"/>
</dbReference>
<dbReference type="EMBL" id="CP048029">
    <property type="protein sequence ID" value="QIK38853.1"/>
    <property type="molecule type" value="Genomic_DNA"/>
</dbReference>
<name>A0A6G7VFJ7_9GAMM</name>
<evidence type="ECO:0000313" key="3">
    <source>
        <dbReference type="Proteomes" id="UP000502699"/>
    </source>
</evidence>